<organism evidence="1 2">
    <name type="scientific">Gossypium arboreum</name>
    <name type="common">Tree cotton</name>
    <name type="synonym">Gossypium nanking</name>
    <dbReference type="NCBI Taxonomy" id="29729"/>
    <lineage>
        <taxon>Eukaryota</taxon>
        <taxon>Viridiplantae</taxon>
        <taxon>Streptophyta</taxon>
        <taxon>Embryophyta</taxon>
        <taxon>Tracheophyta</taxon>
        <taxon>Spermatophyta</taxon>
        <taxon>Magnoliopsida</taxon>
        <taxon>eudicotyledons</taxon>
        <taxon>Gunneridae</taxon>
        <taxon>Pentapetalae</taxon>
        <taxon>rosids</taxon>
        <taxon>malvids</taxon>
        <taxon>Malvales</taxon>
        <taxon>Malvaceae</taxon>
        <taxon>Malvoideae</taxon>
        <taxon>Gossypium</taxon>
    </lineage>
</organism>
<reference evidence="1 2" key="1">
    <citation type="submission" date="2023-03" db="EMBL/GenBank/DDBJ databases">
        <title>WGS of Gossypium arboreum.</title>
        <authorList>
            <person name="Yu D."/>
        </authorList>
    </citation>
    <scope>NUCLEOTIDE SEQUENCE [LARGE SCALE GENOMIC DNA]</scope>
    <source>
        <tissue evidence="1">Leaf</tissue>
    </source>
</reference>
<proteinExistence type="predicted"/>
<keyword evidence="2" id="KW-1185">Reference proteome</keyword>
<sequence length="143" mass="16266">MSVPEFGAAIGLYTKEFMSSENFLQLHRHINHSPSRCWTDLIASQTPYNTSCSKAASLSSALRYIHALLTHTLWDEERALESMTSRTSLMMFLPIKRIQLSHHLRVIDLFILLLTPDKYPTRTSLVSVSTVLRGSTVLMQHYG</sequence>
<dbReference type="Proteomes" id="UP001358586">
    <property type="component" value="Chromosome 8"/>
</dbReference>
<evidence type="ECO:0000313" key="1">
    <source>
        <dbReference type="EMBL" id="KAK5812819.1"/>
    </source>
</evidence>
<name>A0ABR0P3S8_GOSAR</name>
<gene>
    <name evidence="1" type="ORF">PVK06_028261</name>
</gene>
<protein>
    <submittedName>
        <fullName evidence="1">Uncharacterized protein</fullName>
    </submittedName>
</protein>
<accession>A0ABR0P3S8</accession>
<evidence type="ECO:0000313" key="2">
    <source>
        <dbReference type="Proteomes" id="UP001358586"/>
    </source>
</evidence>
<comment type="caution">
    <text evidence="1">The sequence shown here is derived from an EMBL/GenBank/DDBJ whole genome shotgun (WGS) entry which is preliminary data.</text>
</comment>
<dbReference type="EMBL" id="JARKNE010000008">
    <property type="protein sequence ID" value="KAK5812819.1"/>
    <property type="molecule type" value="Genomic_DNA"/>
</dbReference>